<feature type="region of interest" description="Disordered" evidence="1">
    <location>
        <begin position="270"/>
        <end position="302"/>
    </location>
</feature>
<feature type="compositionally biased region" description="Low complexity" evidence="1">
    <location>
        <begin position="72"/>
        <end position="85"/>
    </location>
</feature>
<organism evidence="2 3">
    <name type="scientific">Desmophyllum pertusum</name>
    <dbReference type="NCBI Taxonomy" id="174260"/>
    <lineage>
        <taxon>Eukaryota</taxon>
        <taxon>Metazoa</taxon>
        <taxon>Cnidaria</taxon>
        <taxon>Anthozoa</taxon>
        <taxon>Hexacorallia</taxon>
        <taxon>Scleractinia</taxon>
        <taxon>Caryophylliina</taxon>
        <taxon>Caryophylliidae</taxon>
        <taxon>Desmophyllum</taxon>
    </lineage>
</organism>
<sequence>MDSRPGKQHRCNSKLTDQYLAGRGRALKEFSRRSPKAEEVKRRKQLQHLIMSGQIMLDKETIDKYFSPGKNGSTCGSASSSSSQLQLEESDSCTDLTSEKYCSKAPVGNSKDCDSDHDSNIPPRFRNNQFGKHFKKNKPWLNRPMQNSNEGQFEDASSRQGKRDQPRKQEQPVAATVASNGQNQQTSSDPWNDWEASVVVQAPVIDDEDLEELVVVDDNDTIDDVMVQQYVNALHQEQQNGAAVQLSKITPSRIQELGNLKSTINADSIKVPPGTVPNPPKGSDRWGGSELKGIDRPTGWGDIVEDSSNWYDDGSTLWSNPAMPYGASGGWSWNS</sequence>
<dbReference type="AlphaFoldDB" id="A0A9X0D7L9"/>
<dbReference type="EMBL" id="MU825425">
    <property type="protein sequence ID" value="KAJ7389775.1"/>
    <property type="molecule type" value="Genomic_DNA"/>
</dbReference>
<name>A0A9X0D7L9_9CNID</name>
<proteinExistence type="predicted"/>
<feature type="compositionally biased region" description="Polar residues" evidence="1">
    <location>
        <begin position="177"/>
        <end position="190"/>
    </location>
</feature>
<dbReference type="Proteomes" id="UP001163046">
    <property type="component" value="Unassembled WGS sequence"/>
</dbReference>
<feature type="region of interest" description="Disordered" evidence="1">
    <location>
        <begin position="105"/>
        <end position="194"/>
    </location>
</feature>
<gene>
    <name evidence="2" type="ORF">OS493_029197</name>
</gene>
<dbReference type="OrthoDB" id="5972623at2759"/>
<feature type="compositionally biased region" description="Basic and acidic residues" evidence="1">
    <location>
        <begin position="161"/>
        <end position="170"/>
    </location>
</feature>
<feature type="region of interest" description="Disordered" evidence="1">
    <location>
        <begin position="66"/>
        <end position="85"/>
    </location>
</feature>
<comment type="caution">
    <text evidence="2">The sequence shown here is derived from an EMBL/GenBank/DDBJ whole genome shotgun (WGS) entry which is preliminary data.</text>
</comment>
<evidence type="ECO:0000313" key="3">
    <source>
        <dbReference type="Proteomes" id="UP001163046"/>
    </source>
</evidence>
<reference evidence="2" key="1">
    <citation type="submission" date="2023-01" db="EMBL/GenBank/DDBJ databases">
        <title>Genome assembly of the deep-sea coral Lophelia pertusa.</title>
        <authorList>
            <person name="Herrera S."/>
            <person name="Cordes E."/>
        </authorList>
    </citation>
    <scope>NUCLEOTIDE SEQUENCE</scope>
    <source>
        <strain evidence="2">USNM1676648</strain>
        <tissue evidence="2">Polyp</tissue>
    </source>
</reference>
<protein>
    <submittedName>
        <fullName evidence="2">Uncharacterized protein</fullName>
    </submittedName>
</protein>
<accession>A0A9X0D7L9</accession>
<keyword evidence="3" id="KW-1185">Reference proteome</keyword>
<evidence type="ECO:0000256" key="1">
    <source>
        <dbReference type="SAM" id="MobiDB-lite"/>
    </source>
</evidence>
<evidence type="ECO:0000313" key="2">
    <source>
        <dbReference type="EMBL" id="KAJ7389775.1"/>
    </source>
</evidence>